<evidence type="ECO:0000256" key="10">
    <source>
        <dbReference type="SAM" id="Phobius"/>
    </source>
</evidence>
<keyword evidence="8 10" id="KW-0472">Membrane</keyword>
<accession>A0A0D3B0M7</accession>
<dbReference type="STRING" id="109376.A0A0D3B0M7"/>
<organism evidence="12 13">
    <name type="scientific">Brassica oleracea var. oleracea</name>
    <dbReference type="NCBI Taxonomy" id="109376"/>
    <lineage>
        <taxon>Eukaryota</taxon>
        <taxon>Viridiplantae</taxon>
        <taxon>Streptophyta</taxon>
        <taxon>Embryophyta</taxon>
        <taxon>Tracheophyta</taxon>
        <taxon>Spermatophyta</taxon>
        <taxon>Magnoliopsida</taxon>
        <taxon>eudicotyledons</taxon>
        <taxon>Gunneridae</taxon>
        <taxon>Pentapetalae</taxon>
        <taxon>rosids</taxon>
        <taxon>malvids</taxon>
        <taxon>Brassicales</taxon>
        <taxon>Brassicaceae</taxon>
        <taxon>Brassiceae</taxon>
        <taxon>Brassica</taxon>
    </lineage>
</organism>
<dbReference type="HOGENOM" id="CLU_957635_0_0_1"/>
<evidence type="ECO:0000256" key="6">
    <source>
        <dbReference type="ARBA" id="ARBA00022824"/>
    </source>
</evidence>
<evidence type="ECO:0000259" key="11">
    <source>
        <dbReference type="Pfam" id="PF07774"/>
    </source>
</evidence>
<dbReference type="EnsemblPlants" id="Bo3g007110.1">
    <property type="protein sequence ID" value="Bo3g007110.1"/>
    <property type="gene ID" value="Bo3g007110"/>
</dbReference>
<comment type="similarity">
    <text evidence="2">Belongs to the EMC1 family.</text>
</comment>
<evidence type="ECO:0000313" key="12">
    <source>
        <dbReference type="EnsemblPlants" id="Bo3g007110.1"/>
    </source>
</evidence>
<comment type="subcellular location">
    <subcellularLocation>
        <location evidence="1">Endoplasmic reticulum membrane</location>
        <topology evidence="1">Single-pass type I membrane protein</topology>
    </subcellularLocation>
</comment>
<dbReference type="InterPro" id="IPR011678">
    <property type="entry name" value="EMC1_C"/>
</dbReference>
<proteinExistence type="inferred from homology"/>
<reference evidence="12" key="2">
    <citation type="submission" date="2015-03" db="UniProtKB">
        <authorList>
            <consortium name="EnsemblPlants"/>
        </authorList>
    </citation>
    <scope>IDENTIFICATION</scope>
</reference>
<evidence type="ECO:0000256" key="3">
    <source>
        <dbReference type="ARBA" id="ARBA00020824"/>
    </source>
</evidence>
<dbReference type="PANTHER" id="PTHR21573">
    <property type="entry name" value="ER MEMBRANE PROTEIN COMPLEX SUBUNIT 1"/>
    <property type="match status" value="1"/>
</dbReference>
<dbReference type="AlphaFoldDB" id="A0A0D3B0M7"/>
<dbReference type="GO" id="GO:0072546">
    <property type="term" value="C:EMC complex"/>
    <property type="evidence" value="ECO:0007669"/>
    <property type="project" value="InterPro"/>
</dbReference>
<dbReference type="Gramene" id="Bo3g007110.1">
    <property type="protein sequence ID" value="Bo3g007110.1"/>
    <property type="gene ID" value="Bo3g007110"/>
</dbReference>
<dbReference type="eggNOG" id="KOG2103">
    <property type="taxonomic scope" value="Eukaryota"/>
</dbReference>
<feature type="domain" description="ER membrane protein complex subunit 1 C-terminal" evidence="11">
    <location>
        <begin position="152"/>
        <end position="290"/>
    </location>
</feature>
<dbReference type="InterPro" id="IPR026895">
    <property type="entry name" value="EMC1"/>
</dbReference>
<dbReference type="eggNOG" id="KOG0017">
    <property type="taxonomic scope" value="Eukaryota"/>
</dbReference>
<dbReference type="Proteomes" id="UP000032141">
    <property type="component" value="Chromosome C3"/>
</dbReference>
<evidence type="ECO:0000256" key="5">
    <source>
        <dbReference type="ARBA" id="ARBA00022729"/>
    </source>
</evidence>
<evidence type="ECO:0000256" key="9">
    <source>
        <dbReference type="ARBA" id="ARBA00023180"/>
    </source>
</evidence>
<evidence type="ECO:0000256" key="1">
    <source>
        <dbReference type="ARBA" id="ARBA00004115"/>
    </source>
</evidence>
<evidence type="ECO:0000313" key="13">
    <source>
        <dbReference type="Proteomes" id="UP000032141"/>
    </source>
</evidence>
<sequence>MSEKETSLNIPKFDGDFEHWAMLMENLLRSKEWWELIEIGITQPERNVILTGAQRTEAAEQKIKDLKVKNYLFASIDKTILKTIAKKDTSKEIWDSMRTKFQGNKRVQSAQLQRLRRNFELLEMKEGDTITEYFSRRLLSNFEIGCLGEIAFTITMVKSIACHTTKIILALGKRFVDPRRTLNPSQAEKEEGIIPLTDSLPVIPQSYVTHSLKVEGLRGIVTAPAKLESTTHVFAYGVDLFYTRLAPSKTYDSLTDDFRYALLLITIVALVAAIYITWILSKKKELSEKWR</sequence>
<evidence type="ECO:0000256" key="4">
    <source>
        <dbReference type="ARBA" id="ARBA00022692"/>
    </source>
</evidence>
<dbReference type="GO" id="GO:0034975">
    <property type="term" value="P:protein folding in endoplasmic reticulum"/>
    <property type="evidence" value="ECO:0007669"/>
    <property type="project" value="TreeGrafter"/>
</dbReference>
<keyword evidence="9" id="KW-0325">Glycoprotein</keyword>
<name>A0A0D3B0M7_BRAOL</name>
<keyword evidence="5" id="KW-0732">Signal</keyword>
<protein>
    <recommendedName>
        <fullName evidence="3">ER membrane protein complex subunit 1</fullName>
    </recommendedName>
</protein>
<keyword evidence="6" id="KW-0256">Endoplasmic reticulum</keyword>
<keyword evidence="4 10" id="KW-0812">Transmembrane</keyword>
<feature type="transmembrane region" description="Helical" evidence="10">
    <location>
        <begin position="260"/>
        <end position="281"/>
    </location>
</feature>
<dbReference type="Pfam" id="PF14223">
    <property type="entry name" value="Retrotran_gag_2"/>
    <property type="match status" value="1"/>
</dbReference>
<reference evidence="12 13" key="1">
    <citation type="journal article" date="2014" name="Genome Biol.">
        <title>Transcriptome and methylome profiling reveals relics of genome dominance in the mesopolyploid Brassica oleracea.</title>
        <authorList>
            <person name="Parkin I.A."/>
            <person name="Koh C."/>
            <person name="Tang H."/>
            <person name="Robinson S.J."/>
            <person name="Kagale S."/>
            <person name="Clarke W.E."/>
            <person name="Town C.D."/>
            <person name="Nixon J."/>
            <person name="Krishnakumar V."/>
            <person name="Bidwell S.L."/>
            <person name="Denoeud F."/>
            <person name="Belcram H."/>
            <person name="Links M.G."/>
            <person name="Just J."/>
            <person name="Clarke C."/>
            <person name="Bender T."/>
            <person name="Huebert T."/>
            <person name="Mason A.S."/>
            <person name="Pires J.C."/>
            <person name="Barker G."/>
            <person name="Moore J."/>
            <person name="Walley P.G."/>
            <person name="Manoli S."/>
            <person name="Batley J."/>
            <person name="Edwards D."/>
            <person name="Nelson M.N."/>
            <person name="Wang X."/>
            <person name="Paterson A.H."/>
            <person name="King G."/>
            <person name="Bancroft I."/>
            <person name="Chalhoub B."/>
            <person name="Sharpe A.G."/>
        </authorList>
    </citation>
    <scope>NUCLEOTIDE SEQUENCE</scope>
    <source>
        <strain evidence="12 13">cv. TO1000</strain>
    </source>
</reference>
<evidence type="ECO:0000256" key="8">
    <source>
        <dbReference type="ARBA" id="ARBA00023136"/>
    </source>
</evidence>
<keyword evidence="13" id="KW-1185">Reference proteome</keyword>
<evidence type="ECO:0000256" key="2">
    <source>
        <dbReference type="ARBA" id="ARBA00007904"/>
    </source>
</evidence>
<dbReference type="Pfam" id="PF07774">
    <property type="entry name" value="EMC1_C"/>
    <property type="match status" value="1"/>
</dbReference>
<keyword evidence="7 10" id="KW-1133">Transmembrane helix</keyword>
<dbReference type="PANTHER" id="PTHR21573:SF0">
    <property type="entry name" value="ER MEMBRANE PROTEIN COMPLEX SUBUNIT 1"/>
    <property type="match status" value="1"/>
</dbReference>
<evidence type="ECO:0000256" key="7">
    <source>
        <dbReference type="ARBA" id="ARBA00022989"/>
    </source>
</evidence>